<reference evidence="2 3" key="1">
    <citation type="journal article" date="2018" name="Sci. Rep.">
        <title>Comparative analysis of the Pocillopora damicornis genome highlights role of immune system in coral evolution.</title>
        <authorList>
            <person name="Cunning R."/>
            <person name="Bay R.A."/>
            <person name="Gillette P."/>
            <person name="Baker A.C."/>
            <person name="Traylor-Knowles N."/>
        </authorList>
    </citation>
    <scope>NUCLEOTIDE SEQUENCE [LARGE SCALE GENOMIC DNA]</scope>
    <source>
        <strain evidence="2">RSMAS</strain>
        <tissue evidence="2">Whole animal</tissue>
    </source>
</reference>
<feature type="coiled-coil region" evidence="1">
    <location>
        <begin position="95"/>
        <end position="122"/>
    </location>
</feature>
<protein>
    <submittedName>
        <fullName evidence="2">Uncharacterized protein</fullName>
    </submittedName>
</protein>
<proteinExistence type="predicted"/>
<comment type="caution">
    <text evidence="2">The sequence shown here is derived from an EMBL/GenBank/DDBJ whole genome shotgun (WGS) entry which is preliminary data.</text>
</comment>
<name>A0A3M6TM44_POCDA</name>
<sequence length="205" mass="23615">MENEASGLTDSFVARHTIDPILRSDLLSRNQNGSRPDQGTWLGAQIAGSNNIVSDLSAAGSYSGHIRPCNVESLESTNNSPFALVQGVARATVQMNRGMREREQRELEREQLQRDQDRREREIRMRQNREVIERERREMRRSSGWREWQEAIPGPWCSCHLEEVTNMFLFSFFPSKLTSKLSFLAPARGNLWETPYAEDVTDRDT</sequence>
<evidence type="ECO:0000256" key="1">
    <source>
        <dbReference type="SAM" id="Coils"/>
    </source>
</evidence>
<dbReference type="Proteomes" id="UP000275408">
    <property type="component" value="Unassembled WGS sequence"/>
</dbReference>
<organism evidence="2 3">
    <name type="scientific">Pocillopora damicornis</name>
    <name type="common">Cauliflower coral</name>
    <name type="synonym">Millepora damicornis</name>
    <dbReference type="NCBI Taxonomy" id="46731"/>
    <lineage>
        <taxon>Eukaryota</taxon>
        <taxon>Metazoa</taxon>
        <taxon>Cnidaria</taxon>
        <taxon>Anthozoa</taxon>
        <taxon>Hexacorallia</taxon>
        <taxon>Scleractinia</taxon>
        <taxon>Astrocoeniina</taxon>
        <taxon>Pocilloporidae</taxon>
        <taxon>Pocillopora</taxon>
    </lineage>
</organism>
<evidence type="ECO:0000313" key="2">
    <source>
        <dbReference type="EMBL" id="RMX42483.1"/>
    </source>
</evidence>
<dbReference type="OrthoDB" id="10591618at2759"/>
<dbReference type="EMBL" id="RCHS01003365">
    <property type="protein sequence ID" value="RMX42483.1"/>
    <property type="molecule type" value="Genomic_DNA"/>
</dbReference>
<accession>A0A3M6TM44</accession>
<gene>
    <name evidence="2" type="ORF">pdam_00010878</name>
</gene>
<keyword evidence="3" id="KW-1185">Reference proteome</keyword>
<keyword evidence="1" id="KW-0175">Coiled coil</keyword>
<dbReference type="AlphaFoldDB" id="A0A3M6TM44"/>
<feature type="non-terminal residue" evidence="2">
    <location>
        <position position="205"/>
    </location>
</feature>
<evidence type="ECO:0000313" key="3">
    <source>
        <dbReference type="Proteomes" id="UP000275408"/>
    </source>
</evidence>